<comment type="subunit">
    <text evidence="5">Self-interacts. Interacts with FtsZ.</text>
</comment>
<dbReference type="GO" id="GO:0032153">
    <property type="term" value="C:cell division site"/>
    <property type="evidence" value="ECO:0007669"/>
    <property type="project" value="UniProtKB-UniRule"/>
</dbReference>
<evidence type="ECO:0000256" key="3">
    <source>
        <dbReference type="ARBA" id="ARBA00023136"/>
    </source>
</evidence>
<dbReference type="GO" id="GO:0043093">
    <property type="term" value="P:FtsZ-dependent cytokinesis"/>
    <property type="evidence" value="ECO:0007669"/>
    <property type="project" value="UniProtKB-UniRule"/>
</dbReference>
<evidence type="ECO:0000313" key="9">
    <source>
        <dbReference type="Proteomes" id="UP000228777"/>
    </source>
</evidence>
<dbReference type="InterPro" id="IPR003494">
    <property type="entry name" value="SHS2_FtsA"/>
</dbReference>
<name>A0A2M6Z381_9BACT</name>
<evidence type="ECO:0000256" key="4">
    <source>
        <dbReference type="ARBA" id="ARBA00023306"/>
    </source>
</evidence>
<dbReference type="NCBIfam" id="TIGR01174">
    <property type="entry name" value="ftsA"/>
    <property type="match status" value="1"/>
</dbReference>
<keyword evidence="4 5" id="KW-0131">Cell cycle</keyword>
<accession>A0A2M6Z381</accession>
<evidence type="ECO:0000256" key="5">
    <source>
        <dbReference type="HAMAP-Rule" id="MF_02033"/>
    </source>
</evidence>
<dbReference type="Pfam" id="PF02491">
    <property type="entry name" value="SHS2_FTSA"/>
    <property type="match status" value="1"/>
</dbReference>
<proteinExistence type="inferred from homology"/>
<dbReference type="InterPro" id="IPR050696">
    <property type="entry name" value="FtsA/MreB"/>
</dbReference>
<comment type="similarity">
    <text evidence="5 6">Belongs to the FtsA/MreB family.</text>
</comment>
<dbReference type="Gene3D" id="3.30.1490.110">
    <property type="match status" value="1"/>
</dbReference>
<dbReference type="CDD" id="cd24048">
    <property type="entry name" value="ASKHA_NBD_FtsA"/>
    <property type="match status" value="1"/>
</dbReference>
<dbReference type="Pfam" id="PF14450">
    <property type="entry name" value="FtsA"/>
    <property type="match status" value="1"/>
</dbReference>
<evidence type="ECO:0000313" key="8">
    <source>
        <dbReference type="EMBL" id="PIU46805.1"/>
    </source>
</evidence>
<dbReference type="PIRSF" id="PIRSF003101">
    <property type="entry name" value="FtsA"/>
    <property type="match status" value="1"/>
</dbReference>
<comment type="subcellular location">
    <subcellularLocation>
        <location evidence="5">Cell membrane</location>
        <topology evidence="5">Peripheral membrane protein</topology>
        <orientation evidence="5">Cytoplasmic side</orientation>
    </subcellularLocation>
    <text evidence="5">Localizes to the Z ring in an FtsZ-dependent manner. Targeted to the membrane through a conserved C-terminal amphipathic helix.</text>
</comment>
<dbReference type="Gene3D" id="3.30.420.40">
    <property type="match status" value="2"/>
</dbReference>
<dbReference type="GO" id="GO:0009898">
    <property type="term" value="C:cytoplasmic side of plasma membrane"/>
    <property type="evidence" value="ECO:0007669"/>
    <property type="project" value="UniProtKB-UniRule"/>
</dbReference>
<evidence type="ECO:0000256" key="2">
    <source>
        <dbReference type="ARBA" id="ARBA00022618"/>
    </source>
</evidence>
<dbReference type="AlphaFoldDB" id="A0A2M6Z381"/>
<dbReference type="EMBL" id="PEWP01000031">
    <property type="protein sequence ID" value="PIU46805.1"/>
    <property type="molecule type" value="Genomic_DNA"/>
</dbReference>
<gene>
    <name evidence="5 8" type="primary">ftsA</name>
    <name evidence="8" type="ORF">COS93_01605</name>
</gene>
<dbReference type="PANTHER" id="PTHR32432:SF4">
    <property type="entry name" value="CELL DIVISION PROTEIN FTSA"/>
    <property type="match status" value="1"/>
</dbReference>
<evidence type="ECO:0000259" key="7">
    <source>
        <dbReference type="SMART" id="SM00842"/>
    </source>
</evidence>
<organism evidence="8 9">
    <name type="scientific">bacterium (Candidatus Gribaldobacteria) CG07_land_8_20_14_0_80_33_18</name>
    <dbReference type="NCBI Taxonomy" id="2014272"/>
    <lineage>
        <taxon>Bacteria</taxon>
        <taxon>Candidatus Gribaldobacteria</taxon>
    </lineage>
</organism>
<evidence type="ECO:0000256" key="1">
    <source>
        <dbReference type="ARBA" id="ARBA00022475"/>
    </source>
</evidence>
<dbReference type="HAMAP" id="MF_02033">
    <property type="entry name" value="FtsA"/>
    <property type="match status" value="1"/>
</dbReference>
<comment type="caution">
    <text evidence="8">The sequence shown here is derived from an EMBL/GenBank/DDBJ whole genome shotgun (WGS) entry which is preliminary data.</text>
</comment>
<dbReference type="SUPFAM" id="SSF53067">
    <property type="entry name" value="Actin-like ATPase domain"/>
    <property type="match status" value="2"/>
</dbReference>
<reference evidence="9" key="1">
    <citation type="submission" date="2017-09" db="EMBL/GenBank/DDBJ databases">
        <title>Depth-based differentiation of microbial function through sediment-hosted aquifers and enrichment of novel symbionts in the deep terrestrial subsurface.</title>
        <authorList>
            <person name="Probst A.J."/>
            <person name="Ladd B."/>
            <person name="Jarett J.K."/>
            <person name="Geller-Mcgrath D.E."/>
            <person name="Sieber C.M.K."/>
            <person name="Emerson J.B."/>
            <person name="Anantharaman K."/>
            <person name="Thomas B.C."/>
            <person name="Malmstrom R."/>
            <person name="Stieglmeier M."/>
            <person name="Klingl A."/>
            <person name="Woyke T."/>
            <person name="Ryan C.M."/>
            <person name="Banfield J.F."/>
        </authorList>
    </citation>
    <scope>NUCLEOTIDE SEQUENCE [LARGE SCALE GENOMIC DNA]</scope>
</reference>
<dbReference type="InterPro" id="IPR043129">
    <property type="entry name" value="ATPase_NBD"/>
</dbReference>
<comment type="function">
    <text evidence="5 6">Cell division protein that is involved in the assembly of the Z ring. May serve as a membrane anchor for the Z ring.</text>
</comment>
<evidence type="ECO:0000256" key="6">
    <source>
        <dbReference type="PIRNR" id="PIRNR003101"/>
    </source>
</evidence>
<protein>
    <recommendedName>
        <fullName evidence="5 6">Cell division protein FtsA</fullName>
    </recommendedName>
</protein>
<keyword evidence="2 5" id="KW-0132">Cell division</keyword>
<keyword evidence="3 5" id="KW-0472">Membrane</keyword>
<feature type="domain" description="SHS2" evidence="7">
    <location>
        <begin position="7"/>
        <end position="194"/>
    </location>
</feature>
<dbReference type="PANTHER" id="PTHR32432">
    <property type="entry name" value="CELL DIVISION PROTEIN FTSA-RELATED"/>
    <property type="match status" value="1"/>
</dbReference>
<sequence length="405" mass="44696">MFKAKPITAIDIGTSLIKVLVARKEKEGLEILAKTQIPSFGVRKGEVIKINKVAENIQAAIDKIEKEFNFKIKSCFCNINGAHLHSLPSQGLVSVSRADRKISEEDIERVFRQTQAINLASNKEILDIFPKEFIIDGEGGIKEPLGLSGVRLEVKVLLICAFSPFLENLTKALLSTGIQIADVIPSPLASSFACLTPEQKELGVALVDIGAETTGLAVFEEGDLIDLAVFPIGSANITNDIALGLRTEIDTAEQIKKEFCSLSKEKRKLKKGMKKEKREKIEIPEKFLVFSKKILDEIVYSRIGEIFDQIQKELKKISKQELLPAGVVLTGGGSLLSGIDDYAKEKIKLPCRLAKFGNNINLEENDLSFSTALGLLKSSDLNEKKDIKKNFGSGVKKFFKIFLPY</sequence>
<dbReference type="Proteomes" id="UP000228777">
    <property type="component" value="Unassembled WGS sequence"/>
</dbReference>
<dbReference type="SMART" id="SM00842">
    <property type="entry name" value="FtsA"/>
    <property type="match status" value="1"/>
</dbReference>
<dbReference type="InterPro" id="IPR020823">
    <property type="entry name" value="Cell_div_FtsA"/>
</dbReference>
<keyword evidence="1 5" id="KW-1003">Cell membrane</keyword>